<feature type="signal peptide" evidence="1">
    <location>
        <begin position="1"/>
        <end position="23"/>
    </location>
</feature>
<keyword evidence="1" id="KW-0732">Signal</keyword>
<evidence type="ECO:0000259" key="2">
    <source>
        <dbReference type="Pfam" id="PF17680"/>
    </source>
</evidence>
<evidence type="ECO:0000313" key="4">
    <source>
        <dbReference type="Proteomes" id="UP000342300"/>
    </source>
</evidence>
<dbReference type="AlphaFoldDB" id="A0A6A7RRY7"/>
<reference evidence="3 4" key="1">
    <citation type="submission" date="2017-09" db="EMBL/GenBank/DDBJ databases">
        <title>Metagenomic Analysis Reveals Denitrifying Candidatus Accumulibacter and Flanking Population as a Source of N2O.</title>
        <authorList>
            <person name="Gao H."/>
            <person name="Mao Y."/>
            <person name="Zhao X."/>
            <person name="Liu W.-T."/>
            <person name="Zhang T."/>
            <person name="Wells G."/>
        </authorList>
    </citation>
    <scope>NUCLEOTIDE SEQUENCE [LARGE SCALE GENOMIC DNA]</scope>
    <source>
        <strain evidence="3">CANDO_2_IC</strain>
    </source>
</reference>
<dbReference type="PROSITE" id="PS51257">
    <property type="entry name" value="PROKAR_LIPOPROTEIN"/>
    <property type="match status" value="1"/>
</dbReference>
<comment type="caution">
    <text evidence="3">The sequence shown here is derived from an EMBL/GenBank/DDBJ whole genome shotgun (WGS) entry which is preliminary data.</text>
</comment>
<dbReference type="EMBL" id="PDHS01000100">
    <property type="protein sequence ID" value="MQM29880.1"/>
    <property type="molecule type" value="Genomic_DNA"/>
</dbReference>
<feature type="domain" description="FlgO" evidence="2">
    <location>
        <begin position="47"/>
        <end position="176"/>
    </location>
</feature>
<protein>
    <recommendedName>
        <fullName evidence="2">FlgO domain-containing protein</fullName>
    </recommendedName>
</protein>
<proteinExistence type="predicted"/>
<organism evidence="3 4">
    <name type="scientific">Candidatus Accumulibacter phosphatis</name>
    <dbReference type="NCBI Taxonomy" id="327160"/>
    <lineage>
        <taxon>Bacteria</taxon>
        <taxon>Pseudomonadati</taxon>
        <taxon>Pseudomonadota</taxon>
        <taxon>Betaproteobacteria</taxon>
        <taxon>Candidatus Accumulibacter</taxon>
    </lineage>
</organism>
<dbReference type="Proteomes" id="UP000342300">
    <property type="component" value="Unassembled WGS sequence"/>
</dbReference>
<dbReference type="InterPro" id="IPR041215">
    <property type="entry name" value="FlgO_dom"/>
</dbReference>
<evidence type="ECO:0000256" key="1">
    <source>
        <dbReference type="SAM" id="SignalP"/>
    </source>
</evidence>
<feature type="chain" id="PRO_5025369998" description="FlgO domain-containing protein" evidence="1">
    <location>
        <begin position="24"/>
        <end position="186"/>
    </location>
</feature>
<dbReference type="InterPro" id="IPR014549">
    <property type="entry name" value="FlgO"/>
</dbReference>
<dbReference type="Pfam" id="PF17680">
    <property type="entry name" value="FlgO"/>
    <property type="match status" value="1"/>
</dbReference>
<gene>
    <name evidence="3" type="ORF">CRU78_04735</name>
</gene>
<sequence>MMPKVLLLGGLATIALLTGCAYNDNVNRAPEPSYASVDKSEFIAANYRAADALMEQFKRQAYGGPLIVATVVNIDLLEQSSTLGRLISEQVSARFSQRGFSVVEMKFRSNVYMKKSAGELLLTREINEIARSHDAQAVIVGTYGTSGEAVFINMKIVQPGNNIIVAAYDYVLPYNSETRVMLGRAK</sequence>
<dbReference type="PIRSF" id="PIRSF028688">
    <property type="entry name" value="UCP_imp_028688"/>
    <property type="match status" value="1"/>
</dbReference>
<name>A0A6A7RRY7_9PROT</name>
<evidence type="ECO:0000313" key="3">
    <source>
        <dbReference type="EMBL" id="MQM29880.1"/>
    </source>
</evidence>
<accession>A0A6A7RRY7</accession>